<dbReference type="EMBL" id="NMUQ01000002">
    <property type="protein sequence ID" value="OXM14673.1"/>
    <property type="molecule type" value="Genomic_DNA"/>
</dbReference>
<gene>
    <name evidence="1" type="ORF">CGZ75_17330</name>
</gene>
<reference evidence="1 2" key="1">
    <citation type="submission" date="2017-07" db="EMBL/GenBank/DDBJ databases">
        <title>Paenibacillus herberti R33 genome sequencing and assembly.</title>
        <authorList>
            <person name="Su W."/>
        </authorList>
    </citation>
    <scope>NUCLEOTIDE SEQUENCE [LARGE SCALE GENOMIC DNA]</scope>
    <source>
        <strain evidence="1 2">R33</strain>
    </source>
</reference>
<keyword evidence="2" id="KW-1185">Reference proteome</keyword>
<comment type="caution">
    <text evidence="1">The sequence shown here is derived from an EMBL/GenBank/DDBJ whole genome shotgun (WGS) entry which is preliminary data.</text>
</comment>
<dbReference type="OrthoDB" id="2603950at2"/>
<name>A0A229NXM6_9BACL</name>
<dbReference type="Proteomes" id="UP000215145">
    <property type="component" value="Unassembled WGS sequence"/>
</dbReference>
<evidence type="ECO:0000313" key="2">
    <source>
        <dbReference type="Proteomes" id="UP000215145"/>
    </source>
</evidence>
<proteinExistence type="predicted"/>
<evidence type="ECO:0000313" key="1">
    <source>
        <dbReference type="EMBL" id="OXM14673.1"/>
    </source>
</evidence>
<accession>A0A229NXM6</accession>
<sequence length="63" mass="7364">MKLWHEVAYDVNATNWSDYPLLTDEFVLFVDWLDIDVLDGDLEKSIPLWKLEILQSKGLLPTT</sequence>
<organism evidence="1 2">
    <name type="scientific">Paenibacillus herberti</name>
    <dbReference type="NCBI Taxonomy" id="1619309"/>
    <lineage>
        <taxon>Bacteria</taxon>
        <taxon>Bacillati</taxon>
        <taxon>Bacillota</taxon>
        <taxon>Bacilli</taxon>
        <taxon>Bacillales</taxon>
        <taxon>Paenibacillaceae</taxon>
        <taxon>Paenibacillus</taxon>
    </lineage>
</organism>
<protein>
    <submittedName>
        <fullName evidence="1">Uncharacterized protein</fullName>
    </submittedName>
</protein>
<dbReference type="AlphaFoldDB" id="A0A229NXM6"/>
<dbReference type="RefSeq" id="WP_089525489.1">
    <property type="nucleotide sequence ID" value="NZ_NMUQ01000002.1"/>
</dbReference>